<protein>
    <submittedName>
        <fullName evidence="1">Uncharacterized protein</fullName>
    </submittedName>
</protein>
<dbReference type="EMBL" id="JAVFWL010000005">
    <property type="protein sequence ID" value="KAK6756911.1"/>
    <property type="molecule type" value="Genomic_DNA"/>
</dbReference>
<dbReference type="Proteomes" id="UP001303046">
    <property type="component" value="Unassembled WGS sequence"/>
</dbReference>
<organism evidence="1 2">
    <name type="scientific">Necator americanus</name>
    <name type="common">Human hookworm</name>
    <dbReference type="NCBI Taxonomy" id="51031"/>
    <lineage>
        <taxon>Eukaryota</taxon>
        <taxon>Metazoa</taxon>
        <taxon>Ecdysozoa</taxon>
        <taxon>Nematoda</taxon>
        <taxon>Chromadorea</taxon>
        <taxon>Rhabditida</taxon>
        <taxon>Rhabditina</taxon>
        <taxon>Rhabditomorpha</taxon>
        <taxon>Strongyloidea</taxon>
        <taxon>Ancylostomatidae</taxon>
        <taxon>Bunostominae</taxon>
        <taxon>Necator</taxon>
    </lineage>
</organism>
<evidence type="ECO:0000313" key="1">
    <source>
        <dbReference type="EMBL" id="KAK6756911.1"/>
    </source>
</evidence>
<proteinExistence type="predicted"/>
<gene>
    <name evidence="1" type="primary">Necator_chrV.g19791</name>
    <name evidence="1" type="ORF">RB195_014999</name>
</gene>
<keyword evidence="2" id="KW-1185">Reference proteome</keyword>
<name>A0ABR1E578_NECAM</name>
<reference evidence="1 2" key="1">
    <citation type="submission" date="2023-08" db="EMBL/GenBank/DDBJ databases">
        <title>A Necator americanus chromosomal reference genome.</title>
        <authorList>
            <person name="Ilik V."/>
            <person name="Petrzelkova K.J."/>
            <person name="Pardy F."/>
            <person name="Fuh T."/>
            <person name="Niatou-Singa F.S."/>
            <person name="Gouil Q."/>
            <person name="Baker L."/>
            <person name="Ritchie M.E."/>
            <person name="Jex A.R."/>
            <person name="Gazzola D."/>
            <person name="Li H."/>
            <person name="Toshio Fujiwara R."/>
            <person name="Zhan B."/>
            <person name="Aroian R.V."/>
            <person name="Pafco B."/>
            <person name="Schwarz E.M."/>
        </authorList>
    </citation>
    <scope>NUCLEOTIDE SEQUENCE [LARGE SCALE GENOMIC DNA]</scope>
    <source>
        <strain evidence="1 2">Aroian</strain>
        <tissue evidence="1">Whole animal</tissue>
    </source>
</reference>
<sequence>MRSRLMSRTCQKIIGNADELKHEKVDSISPYSQHELACGIIAQAVLPFSTTATRGLVRDNVGAKVEFAGSCTVSYHYDIVSQAERILVEFAETCQKSRIQLNLGRIMRKAWVSDATFTLSYDADDSSGELQLCSGN</sequence>
<comment type="caution">
    <text evidence="1">The sequence shown here is derived from an EMBL/GenBank/DDBJ whole genome shotgun (WGS) entry which is preliminary data.</text>
</comment>
<accession>A0ABR1E578</accession>
<evidence type="ECO:0000313" key="2">
    <source>
        <dbReference type="Proteomes" id="UP001303046"/>
    </source>
</evidence>